<evidence type="ECO:0000256" key="1">
    <source>
        <dbReference type="SAM" id="MobiDB-lite"/>
    </source>
</evidence>
<dbReference type="InterPro" id="IPR027417">
    <property type="entry name" value="P-loop_NTPase"/>
</dbReference>
<comment type="caution">
    <text evidence="2">The sequence shown here is derived from an EMBL/GenBank/DDBJ whole genome shotgun (WGS) entry which is preliminary data.</text>
</comment>
<reference evidence="2 3" key="1">
    <citation type="submission" date="2018-05" db="EMBL/GenBank/DDBJ databases">
        <title>Genomic Encyclopedia of Type Strains, Phase IV (KMG-IV): sequencing the most valuable type-strain genomes for metagenomic binning, comparative biology and taxonomic classification.</title>
        <authorList>
            <person name="Goeker M."/>
        </authorList>
    </citation>
    <scope>NUCLEOTIDE SEQUENCE [LARGE SCALE GENOMIC DNA]</scope>
    <source>
        <strain evidence="2 3">DSM 19792</strain>
    </source>
</reference>
<proteinExistence type="predicted"/>
<organism evidence="2 3">
    <name type="scientific">Undibacterium pigrum</name>
    <dbReference type="NCBI Taxonomy" id="401470"/>
    <lineage>
        <taxon>Bacteria</taxon>
        <taxon>Pseudomonadati</taxon>
        <taxon>Pseudomonadota</taxon>
        <taxon>Betaproteobacteria</taxon>
        <taxon>Burkholderiales</taxon>
        <taxon>Oxalobacteraceae</taxon>
        <taxon>Undibacterium</taxon>
    </lineage>
</organism>
<evidence type="ECO:0000313" key="3">
    <source>
        <dbReference type="Proteomes" id="UP000247792"/>
    </source>
</evidence>
<dbReference type="EMBL" id="QJKB01000021">
    <property type="protein sequence ID" value="PXX35287.1"/>
    <property type="molecule type" value="Genomic_DNA"/>
</dbReference>
<name>A0A318IP60_9BURK</name>
<dbReference type="SUPFAM" id="SSF52540">
    <property type="entry name" value="P-loop containing nucleoside triphosphate hydrolases"/>
    <property type="match status" value="1"/>
</dbReference>
<dbReference type="AlphaFoldDB" id="A0A318IP60"/>
<dbReference type="Proteomes" id="UP000247792">
    <property type="component" value="Unassembled WGS sequence"/>
</dbReference>
<feature type="region of interest" description="Disordered" evidence="1">
    <location>
        <begin position="1"/>
        <end position="27"/>
    </location>
</feature>
<dbReference type="OrthoDB" id="7067759at2"/>
<evidence type="ECO:0000313" key="2">
    <source>
        <dbReference type="EMBL" id="PXX35287.1"/>
    </source>
</evidence>
<accession>A0A318IP60</accession>
<protein>
    <submittedName>
        <fullName evidence="2">Uncharacterized protein</fullName>
    </submittedName>
</protein>
<dbReference type="RefSeq" id="WP_110258271.1">
    <property type="nucleotide sequence ID" value="NZ_QJKB01000021.1"/>
</dbReference>
<gene>
    <name evidence="2" type="ORF">DFR42_12122</name>
</gene>
<keyword evidence="3" id="KW-1185">Reference proteome</keyword>
<sequence length="304" mass="34160">MNLEKSALPTFVSPDETVSKESQAPNAAQLDKRRVLNLPHDKPLIMLVGPHNVGKTAILGSLIAYSTHKLAGNIPTRHAFSWLPLPDILQHVPEGYRNQTNQFLEKIAASETYIGSTSEYFVINAKQNERPLFIALEAPGEDYFSIEQGLFSPLYLSDLAERSHDKVYLFVFSHDMFGGDPSKMAAYDKAVSEFIRAKVKPGRDRFLLLYTKIKNDPVMQTGMTELECANKAFSAGGKFPETASAYRNSPIKGKKIIPYWSGTFKTDVKTNTEYRAHPAHEYPARLTEAMLTLLVGSPWWKFWA</sequence>